<dbReference type="EMBL" id="FZPH01000007">
    <property type="protein sequence ID" value="SNT47628.1"/>
    <property type="molecule type" value="Genomic_DNA"/>
</dbReference>
<keyword evidence="4" id="KW-1185">Reference proteome</keyword>
<proteinExistence type="predicted"/>
<sequence>MFRRSADPLARVSQVETGDDGATRCDAVMEPTTFAQVAETVAGIGALGILTATLNVFALRVVRIEEVPGCVQPRIRWWSTHNPAFLLVSAAVTGAGLVMMIAAAAR</sequence>
<reference evidence="3 4" key="1">
    <citation type="submission" date="2017-06" db="EMBL/GenBank/DDBJ databases">
        <authorList>
            <person name="Kim H.J."/>
            <person name="Triplett B.A."/>
        </authorList>
    </citation>
    <scope>NUCLEOTIDE SEQUENCE [LARGE SCALE GENOMIC DNA]</scope>
    <source>
        <strain evidence="3 4">CGMCC 4.5593</strain>
    </source>
</reference>
<feature type="transmembrane region" description="Helical" evidence="2">
    <location>
        <begin position="83"/>
        <end position="105"/>
    </location>
</feature>
<dbReference type="Proteomes" id="UP000198362">
    <property type="component" value="Unassembled WGS sequence"/>
</dbReference>
<accession>A0A239N0B2</accession>
<feature type="transmembrane region" description="Helical" evidence="2">
    <location>
        <begin position="41"/>
        <end position="62"/>
    </location>
</feature>
<feature type="region of interest" description="Disordered" evidence="1">
    <location>
        <begin position="1"/>
        <end position="21"/>
    </location>
</feature>
<evidence type="ECO:0000313" key="3">
    <source>
        <dbReference type="EMBL" id="SNT47628.1"/>
    </source>
</evidence>
<evidence type="ECO:0000256" key="1">
    <source>
        <dbReference type="SAM" id="MobiDB-lite"/>
    </source>
</evidence>
<keyword evidence="2" id="KW-0812">Transmembrane</keyword>
<dbReference type="AlphaFoldDB" id="A0A239N0B2"/>
<evidence type="ECO:0000313" key="4">
    <source>
        <dbReference type="Proteomes" id="UP000198362"/>
    </source>
</evidence>
<name>A0A239N0B2_9ACTN</name>
<keyword evidence="2" id="KW-1133">Transmembrane helix</keyword>
<protein>
    <submittedName>
        <fullName evidence="3">Uncharacterized protein</fullName>
    </submittedName>
</protein>
<evidence type="ECO:0000256" key="2">
    <source>
        <dbReference type="SAM" id="Phobius"/>
    </source>
</evidence>
<organism evidence="3 4">
    <name type="scientific">Asanoa hainanensis</name>
    <dbReference type="NCBI Taxonomy" id="560556"/>
    <lineage>
        <taxon>Bacteria</taxon>
        <taxon>Bacillati</taxon>
        <taxon>Actinomycetota</taxon>
        <taxon>Actinomycetes</taxon>
        <taxon>Micromonosporales</taxon>
        <taxon>Micromonosporaceae</taxon>
        <taxon>Asanoa</taxon>
    </lineage>
</organism>
<gene>
    <name evidence="3" type="ORF">SAMN05421812_1073</name>
</gene>
<keyword evidence="2" id="KW-0472">Membrane</keyword>